<keyword evidence="5" id="KW-0808">Transferase</keyword>
<comment type="similarity">
    <text evidence="1 5">Belongs to the CoaE family.</text>
</comment>
<name>A0A2W7JYU0_9FLAO</name>
<keyword evidence="4 5" id="KW-0173">Coenzyme A biosynthesis</keyword>
<protein>
    <recommendedName>
        <fullName evidence="5 6">Dephospho-CoA kinase</fullName>
        <ecNumber evidence="5 6">2.7.1.24</ecNumber>
    </recommendedName>
    <alternativeName>
        <fullName evidence="5">Dephosphocoenzyme A kinase</fullName>
    </alternativeName>
</protein>
<organism evidence="7 8">
    <name type="scientific">Mesonia algae</name>
    <dbReference type="NCBI Taxonomy" id="213248"/>
    <lineage>
        <taxon>Bacteria</taxon>
        <taxon>Pseudomonadati</taxon>
        <taxon>Bacteroidota</taxon>
        <taxon>Flavobacteriia</taxon>
        <taxon>Flavobacteriales</taxon>
        <taxon>Flavobacteriaceae</taxon>
        <taxon>Mesonia</taxon>
    </lineage>
</organism>
<dbReference type="AlphaFoldDB" id="A0A2W7JYU0"/>
<keyword evidence="5" id="KW-0963">Cytoplasm</keyword>
<sequence>MKIIGLTGGIGSGKTTVANFFKELGVPVYIADVEAKKIMNTSASIKKSLISLFGKKSYLNNELNRKFIASKVFKDKNLLQKLNDIVHPEVEKHFKFWKANQDQPYVIYEAAIIFENNAQSKFDYTILVTAPQDIKVKRVLNRDNATEQEVKSRMENQWDDSKKEKLANFIIENIDLEDTKSQIYQLHTKLLGLATA</sequence>
<comment type="pathway">
    <text evidence="5">Cofactor biosynthesis; coenzyme A biosynthesis; CoA from (R)-pantothenate: step 5/5.</text>
</comment>
<dbReference type="HAMAP" id="MF_00376">
    <property type="entry name" value="Dephospho_CoA_kinase"/>
    <property type="match status" value="1"/>
</dbReference>
<dbReference type="EMBL" id="QKYV01000004">
    <property type="protein sequence ID" value="PZW40670.1"/>
    <property type="molecule type" value="Genomic_DNA"/>
</dbReference>
<dbReference type="UniPathway" id="UPA00241">
    <property type="reaction ID" value="UER00356"/>
</dbReference>
<dbReference type="InterPro" id="IPR027417">
    <property type="entry name" value="P-loop_NTPase"/>
</dbReference>
<dbReference type="PANTHER" id="PTHR10695:SF46">
    <property type="entry name" value="BIFUNCTIONAL COENZYME A SYNTHASE-RELATED"/>
    <property type="match status" value="1"/>
</dbReference>
<evidence type="ECO:0000313" key="8">
    <source>
        <dbReference type="Proteomes" id="UP000249542"/>
    </source>
</evidence>
<evidence type="ECO:0000256" key="2">
    <source>
        <dbReference type="ARBA" id="ARBA00022741"/>
    </source>
</evidence>
<evidence type="ECO:0000256" key="6">
    <source>
        <dbReference type="NCBIfam" id="TIGR00152"/>
    </source>
</evidence>
<evidence type="ECO:0000256" key="1">
    <source>
        <dbReference type="ARBA" id="ARBA00009018"/>
    </source>
</evidence>
<dbReference type="GO" id="GO:0005737">
    <property type="term" value="C:cytoplasm"/>
    <property type="evidence" value="ECO:0007669"/>
    <property type="project" value="UniProtKB-SubCell"/>
</dbReference>
<dbReference type="RefSeq" id="WP_111541036.1">
    <property type="nucleotide sequence ID" value="NZ_QKYV01000004.1"/>
</dbReference>
<dbReference type="Pfam" id="PF01121">
    <property type="entry name" value="CoaE"/>
    <property type="match status" value="1"/>
</dbReference>
<dbReference type="InterPro" id="IPR001977">
    <property type="entry name" value="Depp_CoAkinase"/>
</dbReference>
<evidence type="ECO:0000256" key="5">
    <source>
        <dbReference type="HAMAP-Rule" id="MF_00376"/>
    </source>
</evidence>
<dbReference type="PROSITE" id="PS51219">
    <property type="entry name" value="DPCK"/>
    <property type="match status" value="1"/>
</dbReference>
<evidence type="ECO:0000313" key="7">
    <source>
        <dbReference type="EMBL" id="PZW40670.1"/>
    </source>
</evidence>
<evidence type="ECO:0000256" key="4">
    <source>
        <dbReference type="ARBA" id="ARBA00022993"/>
    </source>
</evidence>
<keyword evidence="8" id="KW-1185">Reference proteome</keyword>
<dbReference type="CDD" id="cd02022">
    <property type="entry name" value="DPCK"/>
    <property type="match status" value="1"/>
</dbReference>
<dbReference type="SUPFAM" id="SSF52540">
    <property type="entry name" value="P-loop containing nucleoside triphosphate hydrolases"/>
    <property type="match status" value="1"/>
</dbReference>
<comment type="function">
    <text evidence="5">Catalyzes the phosphorylation of the 3'-hydroxyl group of dephosphocoenzyme A to form coenzyme A.</text>
</comment>
<dbReference type="GO" id="GO:0004140">
    <property type="term" value="F:dephospho-CoA kinase activity"/>
    <property type="evidence" value="ECO:0007669"/>
    <property type="project" value="UniProtKB-UniRule"/>
</dbReference>
<dbReference type="GO" id="GO:0015937">
    <property type="term" value="P:coenzyme A biosynthetic process"/>
    <property type="evidence" value="ECO:0007669"/>
    <property type="project" value="UniProtKB-UniRule"/>
</dbReference>
<dbReference type="Gene3D" id="3.40.50.300">
    <property type="entry name" value="P-loop containing nucleotide triphosphate hydrolases"/>
    <property type="match status" value="1"/>
</dbReference>
<accession>A0A2W7JYU0</accession>
<evidence type="ECO:0000256" key="3">
    <source>
        <dbReference type="ARBA" id="ARBA00022840"/>
    </source>
</evidence>
<gene>
    <name evidence="5" type="primary">coaE</name>
    <name evidence="7" type="ORF">LX95_01738</name>
</gene>
<keyword evidence="5 7" id="KW-0418">Kinase</keyword>
<keyword evidence="2 5" id="KW-0547">Nucleotide-binding</keyword>
<proteinExistence type="inferred from homology"/>
<dbReference type="PANTHER" id="PTHR10695">
    <property type="entry name" value="DEPHOSPHO-COA KINASE-RELATED"/>
    <property type="match status" value="1"/>
</dbReference>
<reference evidence="7 8" key="1">
    <citation type="submission" date="2018-06" db="EMBL/GenBank/DDBJ databases">
        <title>Genomic Encyclopedia of Archaeal and Bacterial Type Strains, Phase II (KMG-II): from individual species to whole genera.</title>
        <authorList>
            <person name="Goeker M."/>
        </authorList>
    </citation>
    <scope>NUCLEOTIDE SEQUENCE [LARGE SCALE GENOMIC DNA]</scope>
    <source>
        <strain evidence="7 8">DSM 15361</strain>
    </source>
</reference>
<dbReference type="NCBIfam" id="TIGR00152">
    <property type="entry name" value="dephospho-CoA kinase"/>
    <property type="match status" value="1"/>
</dbReference>
<feature type="binding site" evidence="5">
    <location>
        <begin position="11"/>
        <end position="16"/>
    </location>
    <ligand>
        <name>ATP</name>
        <dbReference type="ChEBI" id="CHEBI:30616"/>
    </ligand>
</feature>
<comment type="subcellular location">
    <subcellularLocation>
        <location evidence="5">Cytoplasm</location>
    </subcellularLocation>
</comment>
<dbReference type="PRINTS" id="PR00988">
    <property type="entry name" value="URIDINKINASE"/>
</dbReference>
<dbReference type="Proteomes" id="UP000249542">
    <property type="component" value="Unassembled WGS sequence"/>
</dbReference>
<dbReference type="EC" id="2.7.1.24" evidence="5 6"/>
<comment type="caution">
    <text evidence="7">The sequence shown here is derived from an EMBL/GenBank/DDBJ whole genome shotgun (WGS) entry which is preliminary data.</text>
</comment>
<keyword evidence="3 5" id="KW-0067">ATP-binding</keyword>
<comment type="catalytic activity">
    <reaction evidence="5">
        <text>3'-dephospho-CoA + ATP = ADP + CoA + H(+)</text>
        <dbReference type="Rhea" id="RHEA:18245"/>
        <dbReference type="ChEBI" id="CHEBI:15378"/>
        <dbReference type="ChEBI" id="CHEBI:30616"/>
        <dbReference type="ChEBI" id="CHEBI:57287"/>
        <dbReference type="ChEBI" id="CHEBI:57328"/>
        <dbReference type="ChEBI" id="CHEBI:456216"/>
        <dbReference type="EC" id="2.7.1.24"/>
    </reaction>
</comment>
<dbReference type="GO" id="GO:0005524">
    <property type="term" value="F:ATP binding"/>
    <property type="evidence" value="ECO:0007669"/>
    <property type="project" value="UniProtKB-UniRule"/>
</dbReference>